<gene>
    <name evidence="3" type="ORF">E6O75_ATG06390</name>
</gene>
<feature type="signal peptide" evidence="2">
    <location>
        <begin position="1"/>
        <end position="22"/>
    </location>
</feature>
<keyword evidence="1" id="KW-0378">Hydrolase</keyword>
<dbReference type="GO" id="GO:0016042">
    <property type="term" value="P:lipid catabolic process"/>
    <property type="evidence" value="ECO:0007669"/>
    <property type="project" value="InterPro"/>
</dbReference>
<dbReference type="Gene3D" id="3.40.50.1820">
    <property type="entry name" value="alpha/beta hydrolase"/>
    <property type="match status" value="1"/>
</dbReference>
<evidence type="ECO:0000256" key="1">
    <source>
        <dbReference type="ARBA" id="ARBA00022801"/>
    </source>
</evidence>
<dbReference type="AlphaFoldDB" id="A0A4Z1P863"/>
<name>A0A4Z1P863_9PEZI</name>
<dbReference type="PANTHER" id="PTHR34853">
    <property type="match status" value="1"/>
</dbReference>
<organism evidence="3 4">
    <name type="scientific">Venturia nashicola</name>
    <dbReference type="NCBI Taxonomy" id="86259"/>
    <lineage>
        <taxon>Eukaryota</taxon>
        <taxon>Fungi</taxon>
        <taxon>Dikarya</taxon>
        <taxon>Ascomycota</taxon>
        <taxon>Pezizomycotina</taxon>
        <taxon>Dothideomycetes</taxon>
        <taxon>Pleosporomycetidae</taxon>
        <taxon>Venturiales</taxon>
        <taxon>Venturiaceae</taxon>
        <taxon>Venturia</taxon>
    </lineage>
</organism>
<dbReference type="SUPFAM" id="SSF53474">
    <property type="entry name" value="alpha/beta-Hydrolases"/>
    <property type="match status" value="1"/>
</dbReference>
<keyword evidence="2" id="KW-0732">Signal</keyword>
<dbReference type="InterPro" id="IPR029058">
    <property type="entry name" value="AB_hydrolase_fold"/>
</dbReference>
<evidence type="ECO:0000313" key="4">
    <source>
        <dbReference type="Proteomes" id="UP000298493"/>
    </source>
</evidence>
<comment type="caution">
    <text evidence="3">The sequence shown here is derived from an EMBL/GenBank/DDBJ whole genome shotgun (WGS) entry which is preliminary data.</text>
</comment>
<reference evidence="3 4" key="1">
    <citation type="submission" date="2019-04" db="EMBL/GenBank/DDBJ databases">
        <title>High contiguity whole genome sequence and gene annotation resource for two Venturia nashicola isolates.</title>
        <authorList>
            <person name="Prokchorchik M."/>
            <person name="Won K."/>
            <person name="Lee Y."/>
            <person name="Choi E.D."/>
            <person name="Segonzac C."/>
            <person name="Sohn K.H."/>
        </authorList>
    </citation>
    <scope>NUCLEOTIDE SEQUENCE [LARGE SCALE GENOMIC DNA]</scope>
    <source>
        <strain evidence="3 4">PRI2</strain>
    </source>
</reference>
<keyword evidence="4" id="KW-1185">Reference proteome</keyword>
<sequence>MARRPNWLGLWAWLLTLGTVLAIDDAVDPSPPTGAARATLLPNEDDFYKPPVGFEKYPVGSILRSRPTPNSITLNNIDAIRVKEAWQLLYRTQNSVEEPTATVVTVIVPYRAKPDHLFSYSYFSDAAFNGCNPSVTLQIGAREDNVWNQVQNAILVQALVMGYYVSVADFEGTQAAFGSGLQAAYATLDSIRAVKQSGNVTGINKNPITTLHGYSSGAQAVGWTTEMHPVYAPELEIAGAAFGGLVPNISALFDQTSYEKGERAFLSPPTMLGLSHDYKNLSNYLDENLIPATAAAYRMGDQRCVDGNKNFTNTDMGQYWKKGYAASIHSPLVQSVAFATGVQGLRSTPKIPWYIYHAAADDVSPQNLTDQLYDIHCKNGANILYEKNPLPLNHRSECVAGLAGAYRWMADRHEGRPIVPGCSTVAITNESIRGTVRGMLVQGLISNMWAYLGWEVGPDWNWWDDLKGILSNPGGEPIAKGKTAFLNGQRVDEKKTNSWWPSPRKVQEADGRVRVVSGVLGR</sequence>
<dbReference type="InterPro" id="IPR005152">
    <property type="entry name" value="Lipase_secreted"/>
</dbReference>
<dbReference type="EMBL" id="SNSC02000014">
    <property type="protein sequence ID" value="TID18314.1"/>
    <property type="molecule type" value="Genomic_DNA"/>
</dbReference>
<evidence type="ECO:0000256" key="2">
    <source>
        <dbReference type="SAM" id="SignalP"/>
    </source>
</evidence>
<dbReference type="Gene3D" id="1.10.260.130">
    <property type="match status" value="1"/>
</dbReference>
<accession>A0A4Z1P863</accession>
<dbReference type="Pfam" id="PF03583">
    <property type="entry name" value="LIP"/>
    <property type="match status" value="1"/>
</dbReference>
<protein>
    <submittedName>
        <fullName evidence="3">Uncharacterized protein</fullName>
    </submittedName>
</protein>
<dbReference type="PANTHER" id="PTHR34853:SF5">
    <property type="entry name" value="LIP-DOMAIN-CONTAINING PROTEIN-RELATED"/>
    <property type="match status" value="1"/>
</dbReference>
<proteinExistence type="predicted"/>
<evidence type="ECO:0000313" key="3">
    <source>
        <dbReference type="EMBL" id="TID18314.1"/>
    </source>
</evidence>
<dbReference type="GO" id="GO:0004806">
    <property type="term" value="F:triacylglycerol lipase activity"/>
    <property type="evidence" value="ECO:0007669"/>
    <property type="project" value="InterPro"/>
</dbReference>
<feature type="chain" id="PRO_5021361748" evidence="2">
    <location>
        <begin position="23"/>
        <end position="522"/>
    </location>
</feature>
<dbReference type="Proteomes" id="UP000298493">
    <property type="component" value="Unassembled WGS sequence"/>
</dbReference>